<organism evidence="2 3">
    <name type="scientific">Dorea hominis</name>
    <dbReference type="NCBI Taxonomy" id="2763040"/>
    <lineage>
        <taxon>Bacteria</taxon>
        <taxon>Bacillati</taxon>
        <taxon>Bacillota</taxon>
        <taxon>Clostridia</taxon>
        <taxon>Lachnospirales</taxon>
        <taxon>Lachnospiraceae</taxon>
        <taxon>Dorea</taxon>
    </lineage>
</organism>
<feature type="transmembrane region" description="Helical" evidence="1">
    <location>
        <begin position="425"/>
        <end position="444"/>
    </location>
</feature>
<dbReference type="Pfam" id="PF06541">
    <property type="entry name" value="ABC_trans_CmpB"/>
    <property type="match status" value="1"/>
</dbReference>
<dbReference type="InterPro" id="IPR010540">
    <property type="entry name" value="CmpB_TMEM229"/>
</dbReference>
<dbReference type="RefSeq" id="WP_117537502.1">
    <property type="nucleotide sequence ID" value="NZ_JACOOY010000003.1"/>
</dbReference>
<proteinExistence type="predicted"/>
<evidence type="ECO:0000313" key="2">
    <source>
        <dbReference type="EMBL" id="MBC5664252.1"/>
    </source>
</evidence>
<feature type="transmembrane region" description="Helical" evidence="1">
    <location>
        <begin position="144"/>
        <end position="165"/>
    </location>
</feature>
<dbReference type="PANTHER" id="PTHR40076">
    <property type="entry name" value="MEMBRANE PROTEIN-RELATED"/>
    <property type="match status" value="1"/>
</dbReference>
<dbReference type="InterPro" id="IPR010380">
    <property type="entry name" value="DUF975"/>
</dbReference>
<feature type="transmembrane region" description="Helical" evidence="1">
    <location>
        <begin position="568"/>
        <end position="585"/>
    </location>
</feature>
<dbReference type="PANTHER" id="PTHR40076:SF1">
    <property type="entry name" value="MEMBRANE PROTEIN"/>
    <property type="match status" value="1"/>
</dbReference>
<keyword evidence="3" id="KW-1185">Reference proteome</keyword>
<reference evidence="2 3" key="1">
    <citation type="submission" date="2020-08" db="EMBL/GenBank/DDBJ databases">
        <title>Genome public.</title>
        <authorList>
            <person name="Liu C."/>
            <person name="Sun Q."/>
        </authorList>
    </citation>
    <scope>NUCLEOTIDE SEQUENCE [LARGE SCALE GENOMIC DNA]</scope>
    <source>
        <strain evidence="2 3">NSJ-36</strain>
    </source>
</reference>
<feature type="transmembrane region" description="Helical" evidence="1">
    <location>
        <begin position="489"/>
        <end position="510"/>
    </location>
</feature>
<evidence type="ECO:0000256" key="1">
    <source>
        <dbReference type="SAM" id="Phobius"/>
    </source>
</evidence>
<keyword evidence="1" id="KW-1133">Transmembrane helix</keyword>
<evidence type="ECO:0000313" key="3">
    <source>
        <dbReference type="Proteomes" id="UP000647235"/>
    </source>
</evidence>
<gene>
    <name evidence="2" type="ORF">H8S07_02975</name>
</gene>
<dbReference type="Proteomes" id="UP000647235">
    <property type="component" value="Unassembled WGS sequence"/>
</dbReference>
<sequence length="616" mass="71170">MHKRRREFKKRARCVLKTHYWLFVMLCLIAGMIGTEFTTSVKLGKDAAVSYAEAENTVNRLTTDNLIGAFYDNLEEFNEGKEAEQRARIDEKKKRYEEESKKNENAVLGRSRGVFSGIVNKAASGEYIVTLAVAVRSLVGSDNIAAWLLIVVSLALIFFVQTFIVDVYQIVMRRMLLEGRCYKRVPLHRVWFLMRVRKWMHAGVTLLLKQALHTVWGLTVIGGVVKYYSYYLVPYIAAENPSIKAADAITLSRQMMDGHKWECFVMELSFWGWRFLGFFTMGIANIFYINPFMAATMAEYYVSLREEAIDRKLPLAEQLNDRYLYEHPEQMVLDAAYEDVREVEEEPPVVIEGLTGVQKFLANTLGITVLHQKEMDALEEEANRKFRVVHDIRAYKGIVYPTRLYPISEVKRNNLLENMNFLRHYSIWSVIMMFFIMSFAGWVWEVSLHFLTKGCFVNRGVLHGPWLPIYGAGSVLILLLLNRLRRKPVAEFIAAVALCGFIEYYTSYFLEIITHGKRWWDYHGYFLNLNGRICAEGLLTFGIGGVVMVYVLAPFLDNLIRRLPMRRLIALCVLLLVLFGADQMWSVRHPNEGKGISKMRTTAVRTYEKEGKVVKQ</sequence>
<dbReference type="EMBL" id="JACOOY010000003">
    <property type="protein sequence ID" value="MBC5664252.1"/>
    <property type="molecule type" value="Genomic_DNA"/>
</dbReference>
<name>A0ABR7ESD3_9FIRM</name>
<protein>
    <submittedName>
        <fullName evidence="2">DUF975 family protein</fullName>
    </submittedName>
</protein>
<accession>A0ABR7ESD3</accession>
<feature type="transmembrane region" description="Helical" evidence="1">
    <location>
        <begin position="537"/>
        <end position="556"/>
    </location>
</feature>
<comment type="caution">
    <text evidence="2">The sequence shown here is derived from an EMBL/GenBank/DDBJ whole genome shotgun (WGS) entry which is preliminary data.</text>
</comment>
<keyword evidence="1" id="KW-0472">Membrane</keyword>
<feature type="transmembrane region" description="Helical" evidence="1">
    <location>
        <begin position="199"/>
        <end position="225"/>
    </location>
</feature>
<dbReference type="Pfam" id="PF06161">
    <property type="entry name" value="DUF975"/>
    <property type="match status" value="1"/>
</dbReference>
<feature type="transmembrane region" description="Helical" evidence="1">
    <location>
        <begin position="271"/>
        <end position="289"/>
    </location>
</feature>
<feature type="transmembrane region" description="Helical" evidence="1">
    <location>
        <begin position="464"/>
        <end position="482"/>
    </location>
</feature>
<feature type="transmembrane region" description="Helical" evidence="1">
    <location>
        <begin position="20"/>
        <end position="37"/>
    </location>
</feature>
<keyword evidence="1" id="KW-0812">Transmembrane</keyword>